<reference evidence="1" key="1">
    <citation type="journal article" date="2014" name="Nat. Genet.">
        <title>Genome and transcriptome of the porcine whipworm Trichuris suis.</title>
        <authorList>
            <person name="Jex A.R."/>
            <person name="Nejsum P."/>
            <person name="Schwarz E.M."/>
            <person name="Hu L."/>
            <person name="Young N.D."/>
            <person name="Hall R.S."/>
            <person name="Korhonen P.K."/>
            <person name="Liao S."/>
            <person name="Thamsborg S."/>
            <person name="Xia J."/>
            <person name="Xu P."/>
            <person name="Wang S."/>
            <person name="Scheerlinck J.P."/>
            <person name="Hofmann A."/>
            <person name="Sternberg P.W."/>
            <person name="Wang J."/>
            <person name="Gasser R.B."/>
        </authorList>
    </citation>
    <scope>NUCLEOTIDE SEQUENCE [LARGE SCALE GENOMIC DNA]</scope>
    <source>
        <strain evidence="1">DCEP-RM93F</strain>
    </source>
</reference>
<protein>
    <recommendedName>
        <fullName evidence="2">Reverse transcriptase domain-containing protein</fullName>
    </recommendedName>
</protein>
<proteinExistence type="predicted"/>
<dbReference type="EMBL" id="KL367552">
    <property type="protein sequence ID" value="KFD64703.1"/>
    <property type="molecule type" value="Genomic_DNA"/>
</dbReference>
<dbReference type="Proteomes" id="UP000030758">
    <property type="component" value="Unassembled WGS sequence"/>
</dbReference>
<dbReference type="AlphaFoldDB" id="A0A085N5F7"/>
<evidence type="ECO:0008006" key="2">
    <source>
        <dbReference type="Google" id="ProtNLM"/>
    </source>
</evidence>
<gene>
    <name evidence="1" type="ORF">M514_23161</name>
</gene>
<evidence type="ECO:0000313" key="1">
    <source>
        <dbReference type="EMBL" id="KFD64703.1"/>
    </source>
</evidence>
<organism evidence="1">
    <name type="scientific">Trichuris suis</name>
    <name type="common">pig whipworm</name>
    <dbReference type="NCBI Taxonomy" id="68888"/>
    <lineage>
        <taxon>Eukaryota</taxon>
        <taxon>Metazoa</taxon>
        <taxon>Ecdysozoa</taxon>
        <taxon>Nematoda</taxon>
        <taxon>Enoplea</taxon>
        <taxon>Dorylaimia</taxon>
        <taxon>Trichinellida</taxon>
        <taxon>Trichuridae</taxon>
        <taxon>Trichuris</taxon>
    </lineage>
</organism>
<name>A0A085N5F7_9BILA</name>
<accession>A0A085N5F7</accession>
<sequence length="139" mass="15854">MARARSTMLRSIPIITCCGWCDVKWTYLSECVNVFSVYLGFCSLPQRATLNPFHIVKICCFCMMEGNTFHLQGSFYKQENRAPTGSPLSPVLAEVFTWYFERRLFSHTSTEVTPVGYTVETRLSEVIVARGGSDNENFR</sequence>